<evidence type="ECO:0000256" key="6">
    <source>
        <dbReference type="ARBA" id="ARBA00022833"/>
    </source>
</evidence>
<dbReference type="FunFam" id="3.20.20.70:FF:000191">
    <property type="entry name" value="ribulose-phosphate 3-epimerase isoform X2"/>
    <property type="match status" value="1"/>
</dbReference>
<dbReference type="Gene3D" id="3.20.20.70">
    <property type="entry name" value="Aldolase class I"/>
    <property type="match status" value="1"/>
</dbReference>
<dbReference type="CDD" id="cd00429">
    <property type="entry name" value="RPE"/>
    <property type="match status" value="1"/>
</dbReference>
<keyword evidence="8" id="KW-0464">Manganese</keyword>
<dbReference type="GO" id="GO:0005975">
    <property type="term" value="P:carbohydrate metabolic process"/>
    <property type="evidence" value="ECO:0007669"/>
    <property type="project" value="InterPro"/>
</dbReference>
<dbReference type="RefSeq" id="WP_149733756.1">
    <property type="nucleotide sequence ID" value="NZ_FQZD01000006.1"/>
</dbReference>
<dbReference type="Pfam" id="PF00834">
    <property type="entry name" value="Ribul_P_3_epim"/>
    <property type="match status" value="1"/>
</dbReference>
<accession>A0A1M6DCI1</accession>
<evidence type="ECO:0000313" key="11">
    <source>
        <dbReference type="EMBL" id="SHI70952.1"/>
    </source>
</evidence>
<comment type="cofactor">
    <cofactor evidence="3">
        <name>Fe(2+)</name>
        <dbReference type="ChEBI" id="CHEBI:29033"/>
    </cofactor>
</comment>
<keyword evidence="7" id="KW-0408">Iron</keyword>
<evidence type="ECO:0000256" key="5">
    <source>
        <dbReference type="ARBA" id="ARBA00022723"/>
    </source>
</evidence>
<name>A0A1M6DCI1_9FIRM</name>
<dbReference type="InterPro" id="IPR013785">
    <property type="entry name" value="Aldolase_TIM"/>
</dbReference>
<comment type="cofactor">
    <cofactor evidence="2">
        <name>Zn(2+)</name>
        <dbReference type="ChEBI" id="CHEBI:29105"/>
    </cofactor>
</comment>
<sequence length="226" mass="25449">MKVKFAPSLMCMDLMNVQNQIGILDQYADYYHIDIMDGHFVKNLSLSLDFVKRLKLITNIPLDCHLMASNPEMYVDQLIEIGADFISLHAETISGQAFRLIERIKQADIKFGVVLNPETDLHAISSYLHLVDILTIMSVDPGFAGQKFIVESIDKVRLASSLKADKQYSYEIAVDGGCNKKTYKILRQAGAECFIVGSSGLFGLHENLNLAYELMLREYEQETACI</sequence>
<dbReference type="EMBL" id="FQZD01000006">
    <property type="protein sequence ID" value="SHI70952.1"/>
    <property type="molecule type" value="Genomic_DNA"/>
</dbReference>
<evidence type="ECO:0000256" key="10">
    <source>
        <dbReference type="ARBA" id="ARBA00023277"/>
    </source>
</evidence>
<dbReference type="GO" id="GO:1901135">
    <property type="term" value="P:carbohydrate derivative metabolic process"/>
    <property type="evidence" value="ECO:0007669"/>
    <property type="project" value="UniProtKB-ARBA"/>
</dbReference>
<proteinExistence type="predicted"/>
<dbReference type="NCBIfam" id="NF007266">
    <property type="entry name" value="PRK09722.1"/>
    <property type="match status" value="1"/>
</dbReference>
<evidence type="ECO:0000256" key="3">
    <source>
        <dbReference type="ARBA" id="ARBA00001954"/>
    </source>
</evidence>
<dbReference type="SUPFAM" id="SSF51366">
    <property type="entry name" value="Ribulose-phoshate binding barrel"/>
    <property type="match status" value="1"/>
</dbReference>
<keyword evidence="12" id="KW-1185">Reference proteome</keyword>
<dbReference type="AlphaFoldDB" id="A0A1M6DCI1"/>
<keyword evidence="10" id="KW-0119">Carbohydrate metabolism</keyword>
<evidence type="ECO:0000256" key="2">
    <source>
        <dbReference type="ARBA" id="ARBA00001947"/>
    </source>
</evidence>
<keyword evidence="5" id="KW-0479">Metal-binding</keyword>
<dbReference type="OrthoDB" id="1645589at2"/>
<dbReference type="GO" id="GO:0016857">
    <property type="term" value="F:racemase and epimerase activity, acting on carbohydrates and derivatives"/>
    <property type="evidence" value="ECO:0007669"/>
    <property type="project" value="InterPro"/>
</dbReference>
<keyword evidence="9" id="KW-0413">Isomerase</keyword>
<protein>
    <submittedName>
        <fullName evidence="11">D-allulose-6-phosphate 3-epimerase</fullName>
    </submittedName>
</protein>
<dbReference type="PROSITE" id="PS01086">
    <property type="entry name" value="RIBUL_P_3_EPIMER_2"/>
    <property type="match status" value="1"/>
</dbReference>
<gene>
    <name evidence="11" type="ORF">SAMN02745170_00919</name>
</gene>
<dbReference type="GO" id="GO:0006163">
    <property type="term" value="P:purine nucleotide metabolic process"/>
    <property type="evidence" value="ECO:0007669"/>
    <property type="project" value="UniProtKB-ARBA"/>
</dbReference>
<evidence type="ECO:0000256" key="9">
    <source>
        <dbReference type="ARBA" id="ARBA00023235"/>
    </source>
</evidence>
<evidence type="ECO:0000256" key="1">
    <source>
        <dbReference type="ARBA" id="ARBA00001936"/>
    </source>
</evidence>
<organism evidence="11 12">
    <name type="scientific">Propionispora hippei DSM 15287</name>
    <dbReference type="NCBI Taxonomy" id="1123003"/>
    <lineage>
        <taxon>Bacteria</taxon>
        <taxon>Bacillati</taxon>
        <taxon>Bacillota</taxon>
        <taxon>Negativicutes</taxon>
        <taxon>Selenomonadales</taxon>
        <taxon>Sporomusaceae</taxon>
        <taxon>Propionispora</taxon>
    </lineage>
</organism>
<dbReference type="Proteomes" id="UP000322917">
    <property type="component" value="Unassembled WGS sequence"/>
</dbReference>
<keyword evidence="6" id="KW-0862">Zinc</keyword>
<reference evidence="11 12" key="1">
    <citation type="submission" date="2016-11" db="EMBL/GenBank/DDBJ databases">
        <authorList>
            <person name="Varghese N."/>
            <person name="Submissions S."/>
        </authorList>
    </citation>
    <scope>NUCLEOTIDE SEQUENCE [LARGE SCALE GENOMIC DNA]</scope>
    <source>
        <strain evidence="11 12">DSM 15287</strain>
    </source>
</reference>
<comment type="subunit">
    <text evidence="4">Homodimer.</text>
</comment>
<dbReference type="PANTHER" id="PTHR11749">
    <property type="entry name" value="RIBULOSE-5-PHOSPHATE-3-EPIMERASE"/>
    <property type="match status" value="1"/>
</dbReference>
<dbReference type="NCBIfam" id="NF004076">
    <property type="entry name" value="PRK05581.1-4"/>
    <property type="match status" value="1"/>
</dbReference>
<dbReference type="InterPro" id="IPR000056">
    <property type="entry name" value="Ribul_P_3_epim-like"/>
</dbReference>
<dbReference type="GO" id="GO:0046872">
    <property type="term" value="F:metal ion binding"/>
    <property type="evidence" value="ECO:0007669"/>
    <property type="project" value="UniProtKB-KW"/>
</dbReference>
<evidence type="ECO:0000256" key="7">
    <source>
        <dbReference type="ARBA" id="ARBA00023004"/>
    </source>
</evidence>
<evidence type="ECO:0000313" key="12">
    <source>
        <dbReference type="Proteomes" id="UP000322917"/>
    </source>
</evidence>
<dbReference type="InterPro" id="IPR011060">
    <property type="entry name" value="RibuloseP-bd_barrel"/>
</dbReference>
<dbReference type="GO" id="GO:0006091">
    <property type="term" value="P:generation of precursor metabolites and energy"/>
    <property type="evidence" value="ECO:0007669"/>
    <property type="project" value="UniProtKB-ARBA"/>
</dbReference>
<dbReference type="GO" id="GO:0046496">
    <property type="term" value="P:nicotinamide nucleotide metabolic process"/>
    <property type="evidence" value="ECO:0007669"/>
    <property type="project" value="UniProtKB-ARBA"/>
</dbReference>
<evidence type="ECO:0000256" key="8">
    <source>
        <dbReference type="ARBA" id="ARBA00023211"/>
    </source>
</evidence>
<evidence type="ECO:0000256" key="4">
    <source>
        <dbReference type="ARBA" id="ARBA00011738"/>
    </source>
</evidence>
<comment type="cofactor">
    <cofactor evidence="1">
        <name>Mn(2+)</name>
        <dbReference type="ChEBI" id="CHEBI:29035"/>
    </cofactor>
</comment>